<evidence type="ECO:0000259" key="6">
    <source>
        <dbReference type="Pfam" id="PF00389"/>
    </source>
</evidence>
<dbReference type="RefSeq" id="WP_121795521.1">
    <property type="nucleotide sequence ID" value="NZ_RDBF01000017.1"/>
</dbReference>
<dbReference type="InterPro" id="IPR006139">
    <property type="entry name" value="D-isomer_2_OHA_DH_cat_dom"/>
</dbReference>
<dbReference type="SUPFAM" id="SSF51735">
    <property type="entry name" value="NAD(P)-binding Rossmann-fold domains"/>
    <property type="match status" value="1"/>
</dbReference>
<gene>
    <name evidence="8" type="ORF">D9V41_15615</name>
</gene>
<dbReference type="GO" id="GO:0005829">
    <property type="term" value="C:cytosol"/>
    <property type="evidence" value="ECO:0007669"/>
    <property type="project" value="TreeGrafter"/>
</dbReference>
<dbReference type="GO" id="GO:0030267">
    <property type="term" value="F:glyoxylate reductase (NADPH) activity"/>
    <property type="evidence" value="ECO:0007669"/>
    <property type="project" value="TreeGrafter"/>
</dbReference>
<dbReference type="PANTHER" id="PTHR10996">
    <property type="entry name" value="2-HYDROXYACID DEHYDROGENASE-RELATED"/>
    <property type="match status" value="1"/>
</dbReference>
<evidence type="ECO:0000256" key="1">
    <source>
        <dbReference type="ARBA" id="ARBA00005854"/>
    </source>
</evidence>
<dbReference type="EMBL" id="RDBF01000017">
    <property type="protein sequence ID" value="RLV54555.1"/>
    <property type="molecule type" value="Genomic_DNA"/>
</dbReference>
<dbReference type="FunFam" id="3.40.50.720:FF:000203">
    <property type="entry name" value="D-3-phosphoglycerate dehydrogenase (SerA)"/>
    <property type="match status" value="1"/>
</dbReference>
<evidence type="ECO:0000313" key="8">
    <source>
        <dbReference type="EMBL" id="RLV54555.1"/>
    </source>
</evidence>
<dbReference type="Proteomes" id="UP000282515">
    <property type="component" value="Unassembled WGS sequence"/>
</dbReference>
<evidence type="ECO:0000259" key="7">
    <source>
        <dbReference type="Pfam" id="PF02826"/>
    </source>
</evidence>
<feature type="compositionally biased region" description="Low complexity" evidence="5">
    <location>
        <begin position="311"/>
        <end position="325"/>
    </location>
</feature>
<dbReference type="PANTHER" id="PTHR10996:SF283">
    <property type="entry name" value="GLYOXYLATE_HYDROXYPYRUVATE REDUCTASE B"/>
    <property type="match status" value="1"/>
</dbReference>
<dbReference type="PROSITE" id="PS00670">
    <property type="entry name" value="D_2_HYDROXYACID_DH_2"/>
    <property type="match status" value="1"/>
</dbReference>
<feature type="region of interest" description="Disordered" evidence="5">
    <location>
        <begin position="311"/>
        <end position="331"/>
    </location>
</feature>
<keyword evidence="9" id="KW-1185">Reference proteome</keyword>
<accession>A0A3L8PHA5</accession>
<dbReference type="InterPro" id="IPR036291">
    <property type="entry name" value="NAD(P)-bd_dom_sf"/>
</dbReference>
<organism evidence="8 9">
    <name type="scientific">Aeromicrobium phragmitis</name>
    <dbReference type="NCBI Taxonomy" id="2478914"/>
    <lineage>
        <taxon>Bacteria</taxon>
        <taxon>Bacillati</taxon>
        <taxon>Actinomycetota</taxon>
        <taxon>Actinomycetes</taxon>
        <taxon>Propionibacteriales</taxon>
        <taxon>Nocardioidaceae</taxon>
        <taxon>Aeromicrobium</taxon>
    </lineage>
</organism>
<sequence length="331" mass="34669">MAQVMIIGGDVPADLVARLEAEHDIGYGTHADLRSATPHEGIAAAEAMVLIGQPTIDEAVLQRAPRLKVIALRAVGYDKVDLDACARRGVVVCNTPDVLSRAVADLTVGLLLGALRQLRRGVDHASDGWSQGAPKPPLGSDLRGKTVGIVGFGSIGREVARTCAAGFGMRIAYTSRSGPSTSADFPGPGWLPFEDLLALSDVISLHVPLTPETWHLMDEHAFSQMKAGAYLVNTSRGGLVDEPALIAALRAGHLAGAALDVLANEPPDSDNPLLRMDNVLVTPHIGSATVETRRAMAHLAVDNVLRVLTGAPPATPVTTSPTLTSLERGPQ</sequence>
<name>A0A3L8PHA5_9ACTN</name>
<dbReference type="InterPro" id="IPR006140">
    <property type="entry name" value="D-isomer_DH_NAD-bd"/>
</dbReference>
<proteinExistence type="inferred from homology"/>
<keyword evidence="3" id="KW-0520">NAD</keyword>
<evidence type="ECO:0000256" key="3">
    <source>
        <dbReference type="ARBA" id="ARBA00023027"/>
    </source>
</evidence>
<evidence type="ECO:0000256" key="4">
    <source>
        <dbReference type="RuleBase" id="RU003719"/>
    </source>
</evidence>
<dbReference type="PROSITE" id="PS00671">
    <property type="entry name" value="D_2_HYDROXYACID_DH_3"/>
    <property type="match status" value="1"/>
</dbReference>
<dbReference type="Pfam" id="PF00389">
    <property type="entry name" value="2-Hacid_dh"/>
    <property type="match status" value="1"/>
</dbReference>
<evidence type="ECO:0000256" key="2">
    <source>
        <dbReference type="ARBA" id="ARBA00023002"/>
    </source>
</evidence>
<feature type="domain" description="D-isomer specific 2-hydroxyacid dehydrogenase NAD-binding" evidence="7">
    <location>
        <begin position="108"/>
        <end position="286"/>
    </location>
</feature>
<comment type="caution">
    <text evidence="8">The sequence shown here is derived from an EMBL/GenBank/DDBJ whole genome shotgun (WGS) entry which is preliminary data.</text>
</comment>
<dbReference type="InterPro" id="IPR050223">
    <property type="entry name" value="D-isomer_2-hydroxyacid_DH"/>
</dbReference>
<dbReference type="Pfam" id="PF02826">
    <property type="entry name" value="2-Hacid_dh_C"/>
    <property type="match status" value="1"/>
</dbReference>
<protein>
    <submittedName>
        <fullName evidence="8">D-glycerate dehydrogenase</fullName>
    </submittedName>
</protein>
<dbReference type="SUPFAM" id="SSF52283">
    <property type="entry name" value="Formate/glycerate dehydrogenase catalytic domain-like"/>
    <property type="match status" value="1"/>
</dbReference>
<evidence type="ECO:0000313" key="9">
    <source>
        <dbReference type="Proteomes" id="UP000282515"/>
    </source>
</evidence>
<dbReference type="OrthoDB" id="117809at2"/>
<feature type="domain" description="D-isomer specific 2-hydroxyacid dehydrogenase catalytic" evidence="6">
    <location>
        <begin position="13"/>
        <end position="317"/>
    </location>
</feature>
<dbReference type="GO" id="GO:0051287">
    <property type="term" value="F:NAD binding"/>
    <property type="evidence" value="ECO:0007669"/>
    <property type="project" value="InterPro"/>
</dbReference>
<dbReference type="Gene3D" id="3.40.50.720">
    <property type="entry name" value="NAD(P)-binding Rossmann-like Domain"/>
    <property type="match status" value="2"/>
</dbReference>
<keyword evidence="2 4" id="KW-0560">Oxidoreductase</keyword>
<reference evidence="8 9" key="1">
    <citation type="submission" date="2018-10" db="EMBL/GenBank/DDBJ databases">
        <title>Aeromicrobium sp. 9W16Y-2 whole genome shotgun sequence.</title>
        <authorList>
            <person name="Li F."/>
        </authorList>
    </citation>
    <scope>NUCLEOTIDE SEQUENCE [LARGE SCALE GENOMIC DNA]</scope>
    <source>
        <strain evidence="8 9">9W16Y-2</strain>
    </source>
</reference>
<dbReference type="CDD" id="cd05301">
    <property type="entry name" value="GDH"/>
    <property type="match status" value="1"/>
</dbReference>
<comment type="similarity">
    <text evidence="1 4">Belongs to the D-isomer specific 2-hydroxyacid dehydrogenase family.</text>
</comment>
<dbReference type="AlphaFoldDB" id="A0A3L8PHA5"/>
<dbReference type="InterPro" id="IPR029753">
    <property type="entry name" value="D-isomer_DH_CS"/>
</dbReference>
<evidence type="ECO:0000256" key="5">
    <source>
        <dbReference type="SAM" id="MobiDB-lite"/>
    </source>
</evidence>
<dbReference type="GO" id="GO:0016618">
    <property type="term" value="F:hydroxypyruvate reductase [NAD(P)H] activity"/>
    <property type="evidence" value="ECO:0007669"/>
    <property type="project" value="TreeGrafter"/>
</dbReference>